<organism evidence="12 13">
    <name type="scientific">Pyrrhoderma noxium</name>
    <dbReference type="NCBI Taxonomy" id="2282107"/>
    <lineage>
        <taxon>Eukaryota</taxon>
        <taxon>Fungi</taxon>
        <taxon>Dikarya</taxon>
        <taxon>Basidiomycota</taxon>
        <taxon>Agaricomycotina</taxon>
        <taxon>Agaricomycetes</taxon>
        <taxon>Hymenochaetales</taxon>
        <taxon>Hymenochaetaceae</taxon>
        <taxon>Pyrrhoderma</taxon>
    </lineage>
</organism>
<dbReference type="PANTHER" id="PTHR12001:SF69">
    <property type="entry name" value="ALL TRANS-POLYPRENYL-DIPHOSPHATE SYNTHASE PDSS1"/>
    <property type="match status" value="1"/>
</dbReference>
<feature type="compositionally biased region" description="Low complexity" evidence="11">
    <location>
        <begin position="233"/>
        <end position="252"/>
    </location>
</feature>
<evidence type="ECO:0000313" key="12">
    <source>
        <dbReference type="EMBL" id="PAV22679.1"/>
    </source>
</evidence>
<dbReference type="Pfam" id="PF00348">
    <property type="entry name" value="polyprenyl_synt"/>
    <property type="match status" value="2"/>
</dbReference>
<dbReference type="InterPro" id="IPR000092">
    <property type="entry name" value="Polyprenyl_synt"/>
</dbReference>
<feature type="region of interest" description="Disordered" evidence="11">
    <location>
        <begin position="52"/>
        <end position="90"/>
    </location>
</feature>
<dbReference type="OrthoDB" id="9927103at2759"/>
<comment type="similarity">
    <text evidence="2">Belongs to the FPP/GGPP synthase family.</text>
</comment>
<dbReference type="PROSITE" id="PS00723">
    <property type="entry name" value="POLYPRENYL_SYNTHASE_1"/>
    <property type="match status" value="1"/>
</dbReference>
<dbReference type="EMBL" id="NBII01000002">
    <property type="protein sequence ID" value="PAV22679.1"/>
    <property type="molecule type" value="Genomic_DNA"/>
</dbReference>
<dbReference type="STRING" id="2282107.A0A286USY8"/>
<keyword evidence="13" id="KW-1185">Reference proteome</keyword>
<dbReference type="SUPFAM" id="SSF48576">
    <property type="entry name" value="Terpenoid synthases"/>
    <property type="match status" value="2"/>
</dbReference>
<evidence type="ECO:0000256" key="6">
    <source>
        <dbReference type="ARBA" id="ARBA00023229"/>
    </source>
</evidence>
<evidence type="ECO:0000256" key="5">
    <source>
        <dbReference type="ARBA" id="ARBA00022842"/>
    </source>
</evidence>
<dbReference type="InterPro" id="IPR008949">
    <property type="entry name" value="Isoprenoid_synthase_dom_sf"/>
</dbReference>
<feature type="compositionally biased region" description="Basic and acidic residues" evidence="11">
    <location>
        <begin position="53"/>
        <end position="64"/>
    </location>
</feature>
<gene>
    <name evidence="12" type="ORF">PNOK_0263600</name>
</gene>
<feature type="compositionally biased region" description="Low complexity" evidence="11">
    <location>
        <begin position="378"/>
        <end position="397"/>
    </location>
</feature>
<name>A0A286USY8_9AGAM</name>
<keyword evidence="4" id="KW-0479">Metal-binding</keyword>
<keyword evidence="6" id="KW-0414">Isoprene biosynthesis</keyword>
<evidence type="ECO:0000256" key="4">
    <source>
        <dbReference type="ARBA" id="ARBA00022723"/>
    </source>
</evidence>
<keyword evidence="3" id="KW-0808">Transferase</keyword>
<evidence type="ECO:0000256" key="11">
    <source>
        <dbReference type="SAM" id="MobiDB-lite"/>
    </source>
</evidence>
<dbReference type="GO" id="GO:0046872">
    <property type="term" value="F:metal ion binding"/>
    <property type="evidence" value="ECO:0007669"/>
    <property type="project" value="UniProtKB-KW"/>
</dbReference>
<evidence type="ECO:0000256" key="10">
    <source>
        <dbReference type="ARBA" id="ARBA00032873"/>
    </source>
</evidence>
<dbReference type="GO" id="GO:0006744">
    <property type="term" value="P:ubiquinone biosynthetic process"/>
    <property type="evidence" value="ECO:0007669"/>
    <property type="project" value="TreeGrafter"/>
</dbReference>
<evidence type="ECO:0000256" key="7">
    <source>
        <dbReference type="ARBA" id="ARBA00032380"/>
    </source>
</evidence>
<evidence type="ECO:0000256" key="3">
    <source>
        <dbReference type="ARBA" id="ARBA00022679"/>
    </source>
</evidence>
<dbReference type="FunCoup" id="A0A286USY8">
    <property type="interactions" value="55"/>
</dbReference>
<dbReference type="AlphaFoldDB" id="A0A286USY8"/>
<dbReference type="GO" id="GO:0008299">
    <property type="term" value="P:isoprenoid biosynthetic process"/>
    <property type="evidence" value="ECO:0007669"/>
    <property type="project" value="UniProtKB-KW"/>
</dbReference>
<feature type="region of interest" description="Disordered" evidence="11">
    <location>
        <begin position="230"/>
        <end position="252"/>
    </location>
</feature>
<protein>
    <recommendedName>
        <fullName evidence="10">(2E,6E)-farnesyl diphosphate synthase</fullName>
    </recommendedName>
    <alternativeName>
        <fullName evidence="9">Dimethylallyltranstransferase</fullName>
    </alternativeName>
    <alternativeName>
        <fullName evidence="8">Farnesyl diphosphate synthase</fullName>
    </alternativeName>
    <alternativeName>
        <fullName evidence="7">Geranyltranstransferase</fullName>
    </alternativeName>
</protein>
<keyword evidence="5" id="KW-0460">Magnesium</keyword>
<evidence type="ECO:0000256" key="2">
    <source>
        <dbReference type="ARBA" id="ARBA00006706"/>
    </source>
</evidence>
<feature type="region of interest" description="Disordered" evidence="11">
    <location>
        <begin position="378"/>
        <end position="398"/>
    </location>
</feature>
<accession>A0A286USY8</accession>
<evidence type="ECO:0000256" key="1">
    <source>
        <dbReference type="ARBA" id="ARBA00001946"/>
    </source>
</evidence>
<comment type="cofactor">
    <cofactor evidence="1">
        <name>Mg(2+)</name>
        <dbReference type="ChEBI" id="CHEBI:18420"/>
    </cofactor>
</comment>
<evidence type="ECO:0000256" key="8">
    <source>
        <dbReference type="ARBA" id="ARBA00032424"/>
    </source>
</evidence>
<reference evidence="12 13" key="1">
    <citation type="journal article" date="2017" name="Mol. Ecol.">
        <title>Comparative and population genomic landscape of Phellinus noxius: A hypervariable fungus causing root rot in trees.</title>
        <authorList>
            <person name="Chung C.L."/>
            <person name="Lee T.J."/>
            <person name="Akiba M."/>
            <person name="Lee H.H."/>
            <person name="Kuo T.H."/>
            <person name="Liu D."/>
            <person name="Ke H.M."/>
            <person name="Yokoi T."/>
            <person name="Roa M.B."/>
            <person name="Lu M.J."/>
            <person name="Chang Y.Y."/>
            <person name="Ann P.J."/>
            <person name="Tsai J.N."/>
            <person name="Chen C.Y."/>
            <person name="Tzean S.S."/>
            <person name="Ota Y."/>
            <person name="Hattori T."/>
            <person name="Sahashi N."/>
            <person name="Liou R.F."/>
            <person name="Kikuchi T."/>
            <person name="Tsai I.J."/>
        </authorList>
    </citation>
    <scope>NUCLEOTIDE SEQUENCE [LARGE SCALE GENOMIC DNA]</scope>
    <source>
        <strain evidence="12 13">FFPRI411160</strain>
    </source>
</reference>
<sequence>MKRWTANLASRAHVTQRLKQRERALLIPTQCQGIASGGRRYSSALAAQAVRQRGREQEQQHVPEVEATLNANVRPSASSPGGGGATNATASATTVSGTVSGIETQVHSQTQTKIDPYKFLAPELSKLRKTLLHLLGSSHPSLTTIAEYYFLQPSKQIRPLLVLLFARATNGLGGDWDEKRWAATEEGARGRSEELDAPLSRADVLNDWNPNMPDHTRSFESVFELPPPRALNPSPVYTPSTSSSDPSSSKIPTLTSTAPYLLPTQLRLAQIVEMIHVASLLHDDVIDSASLRRGAPSAPAAFGNKLAVLAGDFLLGRASAALSRLGSSECTELIAGVIANLVEGEILQMQKALTGGETGPLSEAGLDELELGLGLGTSASSLSSPSSSSSGRIGAESSKGKGRVIGREIWNVYLRKSYLKTASLIAKSARAAVVLGGAREGEIWKEVAYAYGRNIGIAFQLVDDVLDYEAADSQLGKPGGADLQLGLATGPALFAWEEHPAMGPLIERKFSQEGDVEMARDFVRRSSGVERTRALAVAHAEKAREVLQFLPPSDARSALEALAERVVKRTS</sequence>
<proteinExistence type="inferred from homology"/>
<dbReference type="Gene3D" id="1.10.600.10">
    <property type="entry name" value="Farnesyl Diphosphate Synthase"/>
    <property type="match status" value="1"/>
</dbReference>
<dbReference type="PANTHER" id="PTHR12001">
    <property type="entry name" value="GERANYLGERANYL PYROPHOSPHATE SYNTHASE"/>
    <property type="match status" value="1"/>
</dbReference>
<dbReference type="GO" id="GO:0004659">
    <property type="term" value="F:prenyltransferase activity"/>
    <property type="evidence" value="ECO:0007669"/>
    <property type="project" value="InterPro"/>
</dbReference>
<dbReference type="GO" id="GO:1990234">
    <property type="term" value="C:transferase complex"/>
    <property type="evidence" value="ECO:0007669"/>
    <property type="project" value="TreeGrafter"/>
</dbReference>
<dbReference type="Proteomes" id="UP000217199">
    <property type="component" value="Unassembled WGS sequence"/>
</dbReference>
<dbReference type="InParanoid" id="A0A286USY8"/>
<dbReference type="PROSITE" id="PS00444">
    <property type="entry name" value="POLYPRENYL_SYNTHASE_2"/>
    <property type="match status" value="1"/>
</dbReference>
<evidence type="ECO:0000256" key="9">
    <source>
        <dbReference type="ARBA" id="ARBA00032448"/>
    </source>
</evidence>
<evidence type="ECO:0000313" key="13">
    <source>
        <dbReference type="Proteomes" id="UP000217199"/>
    </source>
</evidence>
<comment type="caution">
    <text evidence="12">The sequence shown here is derived from an EMBL/GenBank/DDBJ whole genome shotgun (WGS) entry which is preliminary data.</text>
</comment>
<dbReference type="InterPro" id="IPR033749">
    <property type="entry name" value="Polyprenyl_synt_CS"/>
</dbReference>
<dbReference type="CDD" id="cd00685">
    <property type="entry name" value="Trans_IPPS_HT"/>
    <property type="match status" value="1"/>
</dbReference>